<dbReference type="KEGG" id="tsp:Tsp_07403"/>
<dbReference type="HOGENOM" id="CLU_1534553_0_0_1"/>
<proteinExistence type="predicted"/>
<gene>
    <name evidence="1" type="ORF">T01_5023</name>
</gene>
<keyword evidence="2" id="KW-1185">Reference proteome</keyword>
<dbReference type="InParanoid" id="E5RZ06"/>
<dbReference type="AlphaFoldDB" id="E5RZ06"/>
<evidence type="ECO:0000313" key="1">
    <source>
        <dbReference type="EMBL" id="KRY32107.1"/>
    </source>
</evidence>
<comment type="caution">
    <text evidence="1">The sequence shown here is derived from an EMBL/GenBank/DDBJ whole genome shotgun (WGS) entry which is preliminary data.</text>
</comment>
<dbReference type="PROSITE" id="PS51257">
    <property type="entry name" value="PROKAR_LIPOPROTEIN"/>
    <property type="match status" value="1"/>
</dbReference>
<dbReference type="EMBL" id="JYDH01000105">
    <property type="protein sequence ID" value="KRY32107.1"/>
    <property type="molecule type" value="Genomic_DNA"/>
</dbReference>
<protein>
    <submittedName>
        <fullName evidence="1">Uncharacterized protein</fullName>
    </submittedName>
</protein>
<reference evidence="1 2" key="1">
    <citation type="submission" date="2015-01" db="EMBL/GenBank/DDBJ databases">
        <title>Evolution of Trichinella species and genotypes.</title>
        <authorList>
            <person name="Korhonen P.K."/>
            <person name="Edoardo P."/>
            <person name="Giuseppe L.R."/>
            <person name="Gasser R.B."/>
        </authorList>
    </citation>
    <scope>NUCLEOTIDE SEQUENCE [LARGE SCALE GENOMIC DNA]</scope>
    <source>
        <strain evidence="1">ISS3</strain>
    </source>
</reference>
<accession>E5RZ06</accession>
<evidence type="ECO:0000313" key="2">
    <source>
        <dbReference type="Proteomes" id="UP000054776"/>
    </source>
</evidence>
<name>E5RZ06_TRISP</name>
<dbReference type="RefSeq" id="XP_003381729.1">
    <property type="nucleotide sequence ID" value="XM_003381681.1"/>
</dbReference>
<sequence length="175" mass="19489">MPRLEAELAESIGVAISCCVWGLACLKFDHTRKHVLSLTEIADDIYGRTEKLHSLLSFSPLTKASQLLNCTHRPLLPTGQPLHASQRPFLGEVEELLQVESHTTPDCEYASMGIPCEMILMGKFLFQVGQQGFACGQILLKGFLLSSVRHHTWLVISCTKAQVRYLTSQNAFRCS</sequence>
<organism evidence="1 2">
    <name type="scientific">Trichinella spiralis</name>
    <name type="common">Trichina worm</name>
    <dbReference type="NCBI Taxonomy" id="6334"/>
    <lineage>
        <taxon>Eukaryota</taxon>
        <taxon>Metazoa</taxon>
        <taxon>Ecdysozoa</taxon>
        <taxon>Nematoda</taxon>
        <taxon>Enoplea</taxon>
        <taxon>Dorylaimia</taxon>
        <taxon>Trichinellida</taxon>
        <taxon>Trichinellidae</taxon>
        <taxon>Trichinella</taxon>
    </lineage>
</organism>
<dbReference type="Proteomes" id="UP000054776">
    <property type="component" value="Unassembled WGS sequence"/>
</dbReference>